<feature type="transmembrane region" description="Helical" evidence="7">
    <location>
        <begin position="125"/>
        <end position="143"/>
    </location>
</feature>
<evidence type="ECO:0000256" key="7">
    <source>
        <dbReference type="SAM" id="Phobius"/>
    </source>
</evidence>
<dbReference type="InterPro" id="IPR052031">
    <property type="entry name" value="Membrane_Transporter-Flippase"/>
</dbReference>
<keyword evidence="3" id="KW-1003">Cell membrane</keyword>
<evidence type="ECO:0000256" key="1">
    <source>
        <dbReference type="ARBA" id="ARBA00004429"/>
    </source>
</evidence>
<dbReference type="InterPro" id="IPR048279">
    <property type="entry name" value="MdtK-like"/>
</dbReference>
<feature type="transmembrane region" description="Helical" evidence="7">
    <location>
        <begin position="380"/>
        <end position="400"/>
    </location>
</feature>
<keyword evidence="2" id="KW-0813">Transport</keyword>
<dbReference type="RefSeq" id="WP_276269181.1">
    <property type="nucleotide sequence ID" value="NZ_JARJLM010000683.1"/>
</dbReference>
<dbReference type="EMBL" id="JARJLM010000683">
    <property type="protein sequence ID" value="MDF3839490.1"/>
    <property type="molecule type" value="Genomic_DNA"/>
</dbReference>
<feature type="transmembrane region" description="Helical" evidence="7">
    <location>
        <begin position="183"/>
        <end position="207"/>
    </location>
</feature>
<comment type="subcellular location">
    <subcellularLocation>
        <location evidence="1">Cell inner membrane</location>
        <topology evidence="1">Multi-pass membrane protein</topology>
    </subcellularLocation>
</comment>
<reference evidence="9 10" key="1">
    <citation type="submission" date="2023-03" db="EMBL/GenBank/DDBJ databases">
        <title>Draft assemblies of triclosan tolerant bacteria isolated from returned activated sludge.</title>
        <authorList>
            <person name="Van Hamelsveld S."/>
        </authorList>
    </citation>
    <scope>NUCLEOTIDE SEQUENCE [LARGE SCALE GENOMIC DNA]</scope>
    <source>
        <strain evidence="9 10">GW210010_S58</strain>
    </source>
</reference>
<keyword evidence="10" id="KW-1185">Reference proteome</keyword>
<keyword evidence="4 7" id="KW-0812">Transmembrane</keyword>
<feature type="transmembrane region" description="Helical" evidence="7">
    <location>
        <begin position="44"/>
        <end position="67"/>
    </location>
</feature>
<keyword evidence="5 7" id="KW-1133">Transmembrane helix</keyword>
<gene>
    <name evidence="9" type="ORF">P3W85_42125</name>
</gene>
<proteinExistence type="predicted"/>
<feature type="transmembrane region" description="Helical" evidence="7">
    <location>
        <begin position="353"/>
        <end position="373"/>
    </location>
</feature>
<comment type="caution">
    <text evidence="9">The sequence shown here is derived from an EMBL/GenBank/DDBJ whole genome shotgun (WGS) entry which is preliminary data.</text>
</comment>
<dbReference type="PANTHER" id="PTHR43549:SF3">
    <property type="entry name" value="MULTIDRUG RESISTANCE PROTEIN YPNP-RELATED"/>
    <property type="match status" value="1"/>
</dbReference>
<dbReference type="Pfam" id="PF01554">
    <property type="entry name" value="MatE"/>
    <property type="match status" value="2"/>
</dbReference>
<evidence type="ECO:0000313" key="10">
    <source>
        <dbReference type="Proteomes" id="UP001216674"/>
    </source>
</evidence>
<evidence type="ECO:0000256" key="3">
    <source>
        <dbReference type="ARBA" id="ARBA00022475"/>
    </source>
</evidence>
<dbReference type="Proteomes" id="UP001216674">
    <property type="component" value="Unassembled WGS sequence"/>
</dbReference>
<dbReference type="InterPro" id="IPR002528">
    <property type="entry name" value="MATE_fam"/>
</dbReference>
<evidence type="ECO:0000313" key="9">
    <source>
        <dbReference type="EMBL" id="MDF3839490.1"/>
    </source>
</evidence>
<evidence type="ECO:0000256" key="6">
    <source>
        <dbReference type="ARBA" id="ARBA00023136"/>
    </source>
</evidence>
<feature type="transmembrane region" description="Helical" evidence="7">
    <location>
        <begin position="242"/>
        <end position="259"/>
    </location>
</feature>
<keyword evidence="6 7" id="KW-0472">Membrane</keyword>
<feature type="chain" id="PRO_5046312347" evidence="8">
    <location>
        <begin position="21"/>
        <end position="443"/>
    </location>
</feature>
<protein>
    <submittedName>
        <fullName evidence="9">MATE family efflux transporter</fullName>
    </submittedName>
</protein>
<evidence type="ECO:0000256" key="8">
    <source>
        <dbReference type="SAM" id="SignalP"/>
    </source>
</evidence>
<feature type="transmembrane region" description="Helical" evidence="7">
    <location>
        <begin position="314"/>
        <end position="341"/>
    </location>
</feature>
<feature type="transmembrane region" description="Helical" evidence="7">
    <location>
        <begin position="79"/>
        <end position="105"/>
    </location>
</feature>
<feature type="transmembrane region" description="Helical" evidence="7">
    <location>
        <begin position="279"/>
        <end position="302"/>
    </location>
</feature>
<dbReference type="PANTHER" id="PTHR43549">
    <property type="entry name" value="MULTIDRUG RESISTANCE PROTEIN YPNP-RELATED"/>
    <property type="match status" value="1"/>
</dbReference>
<feature type="transmembrane region" description="Helical" evidence="7">
    <location>
        <begin position="412"/>
        <end position="433"/>
    </location>
</feature>
<keyword evidence="8" id="KW-0732">Signal</keyword>
<sequence length="443" mass="46739">MWKTYLVILVPMMLTNTLQAAAGTIDGIYLGQMIGVEAIGAVSAFFPIFFFFLAIVIGLSSGATVLVGQAWGGGNHAKARAVAGSALALTACAGLLVSVCGGFLAPQILRWLGTPANILADATSYARLMMMGAPLIFMLWLTTSMSRGVGDAVTPLWALALATLISLVCTPALLGGWGGLPQLGVASAAVSTMLAFALALTWMLVYWRRKAHPLAPSIELLRHVRFDPVITRKILRIGIPSSLQMLAMAVAEIVLLGLVNRHGSNATAAYGAVTQVMSWMQLPAMSLGITTTILASHAIGAGRGGRLGAIVRTGLWLNVAVTGGFVAVAYGLAPAVIGLFLKDGSVVELALELLHIVAWSVIVMGLANVLVGVMRASGTVFGPTGLGVFAILCIEVPAAYWLNARVGISGIWWSYALTFIAMLVLQTTYYQLVWRHRIVQRLI</sequence>
<feature type="signal peptide" evidence="8">
    <location>
        <begin position="1"/>
        <end position="20"/>
    </location>
</feature>
<evidence type="ECO:0000256" key="5">
    <source>
        <dbReference type="ARBA" id="ARBA00022989"/>
    </source>
</evidence>
<name>A0ABT6B3N9_9BURK</name>
<organism evidence="9 10">
    <name type="scientific">Cupriavidus basilensis</name>
    <dbReference type="NCBI Taxonomy" id="68895"/>
    <lineage>
        <taxon>Bacteria</taxon>
        <taxon>Pseudomonadati</taxon>
        <taxon>Pseudomonadota</taxon>
        <taxon>Betaproteobacteria</taxon>
        <taxon>Burkholderiales</taxon>
        <taxon>Burkholderiaceae</taxon>
        <taxon>Cupriavidus</taxon>
    </lineage>
</organism>
<dbReference type="NCBIfam" id="TIGR00797">
    <property type="entry name" value="matE"/>
    <property type="match status" value="1"/>
</dbReference>
<evidence type="ECO:0000256" key="4">
    <source>
        <dbReference type="ARBA" id="ARBA00022692"/>
    </source>
</evidence>
<evidence type="ECO:0000256" key="2">
    <source>
        <dbReference type="ARBA" id="ARBA00022448"/>
    </source>
</evidence>
<dbReference type="PIRSF" id="PIRSF006603">
    <property type="entry name" value="DinF"/>
    <property type="match status" value="1"/>
</dbReference>
<accession>A0ABT6B3N9</accession>
<feature type="transmembrane region" description="Helical" evidence="7">
    <location>
        <begin position="155"/>
        <end position="177"/>
    </location>
</feature>